<keyword evidence="3" id="KW-1185">Reference proteome</keyword>
<evidence type="ECO:0000256" key="1">
    <source>
        <dbReference type="SAM" id="Coils"/>
    </source>
</evidence>
<comment type="caution">
    <text evidence="2">The sequence shown here is derived from an EMBL/GenBank/DDBJ whole genome shotgun (WGS) entry which is preliminary data.</text>
</comment>
<dbReference type="AlphaFoldDB" id="A0AAE0GEC4"/>
<reference evidence="2 3" key="1">
    <citation type="journal article" date="2015" name="Genome Biol. Evol.">
        <title>Comparative Genomics of a Bacterivorous Green Alga Reveals Evolutionary Causalities and Consequences of Phago-Mixotrophic Mode of Nutrition.</title>
        <authorList>
            <person name="Burns J.A."/>
            <person name="Paasch A."/>
            <person name="Narechania A."/>
            <person name="Kim E."/>
        </authorList>
    </citation>
    <scope>NUCLEOTIDE SEQUENCE [LARGE SCALE GENOMIC DNA]</scope>
    <source>
        <strain evidence="2 3">PLY_AMNH</strain>
    </source>
</reference>
<evidence type="ECO:0000313" key="2">
    <source>
        <dbReference type="EMBL" id="KAK3275871.1"/>
    </source>
</evidence>
<dbReference type="Proteomes" id="UP001190700">
    <property type="component" value="Unassembled WGS sequence"/>
</dbReference>
<sequence length="133" mass="14597">MDSGKVAIPPPISGEYGPTNLCMSFMRRTEAEPEKLRAQVAELEAQVHRERLLVGELRQQLSEQTEAKLAFMEQKIYAGTEGMVADTVLTKWLAEFDNSKAKAVMTTTANEAGGQTAYDTGVCTLLQRSSRLG</sequence>
<keyword evidence="1" id="KW-0175">Coiled coil</keyword>
<evidence type="ECO:0000313" key="3">
    <source>
        <dbReference type="Proteomes" id="UP001190700"/>
    </source>
</evidence>
<accession>A0AAE0GEC4</accession>
<protein>
    <submittedName>
        <fullName evidence="2">Uncharacterized protein</fullName>
    </submittedName>
</protein>
<dbReference type="EMBL" id="LGRX02006961">
    <property type="protein sequence ID" value="KAK3275871.1"/>
    <property type="molecule type" value="Genomic_DNA"/>
</dbReference>
<gene>
    <name evidence="2" type="ORF">CYMTET_16020</name>
</gene>
<proteinExistence type="predicted"/>
<organism evidence="2 3">
    <name type="scientific">Cymbomonas tetramitiformis</name>
    <dbReference type="NCBI Taxonomy" id="36881"/>
    <lineage>
        <taxon>Eukaryota</taxon>
        <taxon>Viridiplantae</taxon>
        <taxon>Chlorophyta</taxon>
        <taxon>Pyramimonadophyceae</taxon>
        <taxon>Pyramimonadales</taxon>
        <taxon>Pyramimonadaceae</taxon>
        <taxon>Cymbomonas</taxon>
    </lineage>
</organism>
<feature type="coiled-coil region" evidence="1">
    <location>
        <begin position="26"/>
        <end position="60"/>
    </location>
</feature>
<name>A0AAE0GEC4_9CHLO</name>